<feature type="compositionally biased region" description="Basic and acidic residues" evidence="1">
    <location>
        <begin position="866"/>
        <end position="914"/>
    </location>
</feature>
<evidence type="ECO:0000313" key="4">
    <source>
        <dbReference type="Proteomes" id="UP001148614"/>
    </source>
</evidence>
<protein>
    <recommendedName>
        <fullName evidence="2">Ubiquitin-like domain-containing protein</fullName>
    </recommendedName>
</protein>
<feature type="compositionally biased region" description="Basic and acidic residues" evidence="1">
    <location>
        <begin position="696"/>
        <end position="709"/>
    </location>
</feature>
<dbReference type="CDD" id="cd06503">
    <property type="entry name" value="ATP-synt_Fo_b"/>
    <property type="match status" value="1"/>
</dbReference>
<organism evidence="3 4">
    <name type="scientific">Xylaria arbuscula</name>
    <dbReference type="NCBI Taxonomy" id="114810"/>
    <lineage>
        <taxon>Eukaryota</taxon>
        <taxon>Fungi</taxon>
        <taxon>Dikarya</taxon>
        <taxon>Ascomycota</taxon>
        <taxon>Pezizomycotina</taxon>
        <taxon>Sordariomycetes</taxon>
        <taxon>Xylariomycetidae</taxon>
        <taxon>Xylariales</taxon>
        <taxon>Xylariaceae</taxon>
        <taxon>Xylaria</taxon>
    </lineage>
</organism>
<feature type="domain" description="Ubiquitin-like" evidence="2">
    <location>
        <begin position="928"/>
        <end position="970"/>
    </location>
</feature>
<proteinExistence type="predicted"/>
<reference evidence="3" key="1">
    <citation type="submission" date="2022-07" db="EMBL/GenBank/DDBJ databases">
        <title>Genome Sequence of Xylaria arbuscula.</title>
        <authorList>
            <person name="Buettner E."/>
        </authorList>
    </citation>
    <scope>NUCLEOTIDE SEQUENCE</scope>
    <source>
        <strain evidence="3">VT107</strain>
    </source>
</reference>
<comment type="caution">
    <text evidence="3">The sequence shown here is derived from an EMBL/GenBank/DDBJ whole genome shotgun (WGS) entry which is preliminary data.</text>
</comment>
<dbReference type="AlphaFoldDB" id="A0A9W8N8K5"/>
<name>A0A9W8N8K5_9PEZI</name>
<dbReference type="VEuPathDB" id="FungiDB:F4678DRAFT_199441"/>
<gene>
    <name evidence="3" type="ORF">NPX13_g8520</name>
</gene>
<sequence>MASHSMPGAVPYTRVPAYNSTSRVRWSMYDVFDENEQERRKKGKEVMPVRPMMSGPLPPPWSSYPGGYGPGAYYAPGGYPTMPYLQQPQPTSVPARPFPENSGNISNTPAQNVPPYDQWPGGYQKSPYVFVQYADLLLRQGDFKGVTVLKDDVMYKNEAEEQVSEELRILRVAWELIQTVAKSRTLDTLSGVPTVFEEAANVIRETSDSLYLDESISSTEIHILALTFLLTRFPVLRWKWQTNGAKGMDLFNEAVDTPSLMLLHKALLRQGRIWDFHDCVVLPGNEDIAIIQDILHKIFEKDLVPSLEMMISQWTESIHGYDASTTLGLLSIMTHIMLEPVQASEKECVEILKLCLPLAISVGENDPSNLKSRPYLRVLLAKSRFAENASRQAMNELSSQLRSAQGVFYKRDLAGLPIYVPSGTEILQWTTLDQPDELKDPIKLILRSAIELGDMGTEALARLELIRLSENPKDEFDMLCALQLDSQGDLDRYGMTLASKYLVSNTKEAREELAISISQFLSRVSSTDCWPLSTEWLLNMLLYKLEGKSPSSIKNLLERSHTDYESMDARLLDEISRKMPSLKDWVEKQARTPKNKASQDNITSPQRKNTRTKRAKGSGAAQPVGKQPSVRRRRSPEYEDDWDIRSFRRSKSKDRRQDQEPVQDNVSPRIQPLNNEQPATAEETRDSHGNPFVTSHEVHDRRASLHPDDTGAAGLSENIRGRDEAKLEAAIRDRIAREFDKKLAAEKISQMKQREGRTALLEELRKEVEAIRKEAVEQAEKKARVEAQERHEQMVWERRLQESKLEKEAATKKAKEAEAEMDAKFEAEKEAAIREREKKIKEELEIRKAKEEEARKLAAQALHEKLEAERKARAEAEAEKKYKEEVERKLAAEKRDTKKRAREEARKQAEEEATRQWAAEQAQKDIEAQNRIHFEDAVGRKFTIPFSEGRKWETMRELIEAPFSHIEVLGP</sequence>
<feature type="compositionally biased region" description="Polar residues" evidence="1">
    <location>
        <begin position="595"/>
        <end position="607"/>
    </location>
</feature>
<dbReference type="Pfam" id="PF22893">
    <property type="entry name" value="ULD_2"/>
    <property type="match status" value="1"/>
</dbReference>
<feature type="region of interest" description="Disordered" evidence="1">
    <location>
        <begin position="587"/>
        <end position="717"/>
    </location>
</feature>
<keyword evidence="4" id="KW-1185">Reference proteome</keyword>
<dbReference type="Proteomes" id="UP001148614">
    <property type="component" value="Unassembled WGS sequence"/>
</dbReference>
<evidence type="ECO:0000313" key="3">
    <source>
        <dbReference type="EMBL" id="KAJ3562568.1"/>
    </source>
</evidence>
<dbReference type="EMBL" id="JANPWZ010001884">
    <property type="protein sequence ID" value="KAJ3562568.1"/>
    <property type="molecule type" value="Genomic_DNA"/>
</dbReference>
<dbReference type="InterPro" id="IPR054464">
    <property type="entry name" value="ULD_fung"/>
</dbReference>
<accession>A0A9W8N8K5</accession>
<feature type="compositionally biased region" description="Polar residues" evidence="1">
    <location>
        <begin position="660"/>
        <end position="678"/>
    </location>
</feature>
<evidence type="ECO:0000259" key="2">
    <source>
        <dbReference type="Pfam" id="PF22893"/>
    </source>
</evidence>
<evidence type="ECO:0000256" key="1">
    <source>
        <dbReference type="SAM" id="MobiDB-lite"/>
    </source>
</evidence>
<feature type="region of interest" description="Disordered" evidence="1">
    <location>
        <begin position="866"/>
        <end position="930"/>
    </location>
</feature>